<reference evidence="5" key="1">
    <citation type="submission" date="2022-11" db="EMBL/GenBank/DDBJ databases">
        <authorList>
            <person name="Morgan W.R."/>
            <person name="Tartar A."/>
        </authorList>
    </citation>
    <scope>NUCLEOTIDE SEQUENCE</scope>
    <source>
        <strain evidence="5">ARSEF 373</strain>
    </source>
</reference>
<evidence type="ECO:0000256" key="1">
    <source>
        <dbReference type="ARBA" id="ARBA00022729"/>
    </source>
</evidence>
<accession>A0AAV2Z9N1</accession>
<evidence type="ECO:0000259" key="4">
    <source>
        <dbReference type="Pfam" id="PF00149"/>
    </source>
</evidence>
<sequence length="507" mass="54507">MNKKFVIIGVVLVLAITGIIIGVSVSKKSTSTSDKSKNDSTSPSSPAPTASAKSDHSAGKAWPAKGGATSNATSGSSSGTGSGANAKVSKIKSKPTEAKYTLSAFAVGDWGTTTTKDSCCKRRKGGFTNDDVYAEDIIAGLMNKQAGLAEIKPKVVIGHGDNFYWTGINSAAGQEHRFQVTFEEKFSGANLKDIPWVNVMGNHDFGGSSYMCSSGDDPAPCSSAEELVAALENKFKWQSQYKSPNGNRWIMKDHFYVHSIADAASNVSIDIFNIDTNDADAHGLRQICCQCYGYDPTNDCEHALPGEKRCAGGDMGMFNACKAKIMEWAEDSRAQLLEKVKASTATWKIVNTHYSPYGHYNDARIPMWFDLLKGLGVQVWIYGHTHGEKHDYAASLGTHFIENGAGGGIQSESASGIVPSVLDTVSKIWSYEGNKYGFFSLTASEEWLKVNYHTYPKGWAAGDSFTSADVPDVSTNHCWYIPVDGGKGMVCDAKAEYPPAEASALED</sequence>
<dbReference type="Pfam" id="PF00149">
    <property type="entry name" value="Metallophos"/>
    <property type="match status" value="1"/>
</dbReference>
<keyword evidence="6" id="KW-1185">Reference proteome</keyword>
<gene>
    <name evidence="5" type="ORF">N0F65_004244</name>
</gene>
<dbReference type="InterPro" id="IPR051558">
    <property type="entry name" value="Metallophosphoesterase_PAP"/>
</dbReference>
<proteinExistence type="predicted"/>
<protein>
    <recommendedName>
        <fullName evidence="4">Calcineurin-like phosphoesterase domain-containing protein</fullName>
    </recommendedName>
</protein>
<dbReference type="EMBL" id="DAKRPA010000011">
    <property type="protein sequence ID" value="DBA04136.1"/>
    <property type="molecule type" value="Genomic_DNA"/>
</dbReference>
<feature type="domain" description="Calcineurin-like phosphoesterase" evidence="4">
    <location>
        <begin position="146"/>
        <end position="387"/>
    </location>
</feature>
<keyword evidence="1" id="KW-0732">Signal</keyword>
<evidence type="ECO:0000313" key="6">
    <source>
        <dbReference type="Proteomes" id="UP001146120"/>
    </source>
</evidence>
<name>A0AAV2Z9N1_9STRA</name>
<reference evidence="5" key="2">
    <citation type="journal article" date="2023" name="Microbiol Resour">
        <title>Decontamination and Annotation of the Draft Genome Sequence of the Oomycete Lagenidium giganteum ARSEF 373.</title>
        <authorList>
            <person name="Morgan W.R."/>
            <person name="Tartar A."/>
        </authorList>
    </citation>
    <scope>NUCLEOTIDE SEQUENCE</scope>
    <source>
        <strain evidence="5">ARSEF 373</strain>
    </source>
</reference>
<dbReference type="InterPro" id="IPR004843">
    <property type="entry name" value="Calcineurin-like_PHP"/>
</dbReference>
<keyword evidence="2" id="KW-0378">Hydrolase</keyword>
<dbReference type="GO" id="GO:0016787">
    <property type="term" value="F:hydrolase activity"/>
    <property type="evidence" value="ECO:0007669"/>
    <property type="project" value="UniProtKB-KW"/>
</dbReference>
<dbReference type="Gene3D" id="3.60.21.10">
    <property type="match status" value="1"/>
</dbReference>
<evidence type="ECO:0000256" key="2">
    <source>
        <dbReference type="ARBA" id="ARBA00022801"/>
    </source>
</evidence>
<dbReference type="SUPFAM" id="SSF56300">
    <property type="entry name" value="Metallo-dependent phosphatases"/>
    <property type="match status" value="1"/>
</dbReference>
<dbReference type="InterPro" id="IPR029052">
    <property type="entry name" value="Metallo-depent_PP-like"/>
</dbReference>
<dbReference type="Proteomes" id="UP001146120">
    <property type="component" value="Unassembled WGS sequence"/>
</dbReference>
<feature type="compositionally biased region" description="Low complexity" evidence="3">
    <location>
        <begin position="29"/>
        <end position="52"/>
    </location>
</feature>
<feature type="compositionally biased region" description="Low complexity" evidence="3">
    <location>
        <begin position="66"/>
        <end position="86"/>
    </location>
</feature>
<organism evidence="5 6">
    <name type="scientific">Lagenidium giganteum</name>
    <dbReference type="NCBI Taxonomy" id="4803"/>
    <lineage>
        <taxon>Eukaryota</taxon>
        <taxon>Sar</taxon>
        <taxon>Stramenopiles</taxon>
        <taxon>Oomycota</taxon>
        <taxon>Peronosporomycetes</taxon>
        <taxon>Pythiales</taxon>
        <taxon>Pythiaceae</taxon>
    </lineage>
</organism>
<evidence type="ECO:0000313" key="5">
    <source>
        <dbReference type="EMBL" id="DBA04136.1"/>
    </source>
</evidence>
<comment type="caution">
    <text evidence="5">The sequence shown here is derived from an EMBL/GenBank/DDBJ whole genome shotgun (WGS) entry which is preliminary data.</text>
</comment>
<dbReference type="PANTHER" id="PTHR10161">
    <property type="entry name" value="TARTRATE-RESISTANT ACID PHOSPHATASE TYPE 5"/>
    <property type="match status" value="1"/>
</dbReference>
<evidence type="ECO:0000256" key="3">
    <source>
        <dbReference type="SAM" id="MobiDB-lite"/>
    </source>
</evidence>
<feature type="region of interest" description="Disordered" evidence="3">
    <location>
        <begin position="29"/>
        <end position="87"/>
    </location>
</feature>
<dbReference type="PANTHER" id="PTHR10161:SF14">
    <property type="entry name" value="TARTRATE-RESISTANT ACID PHOSPHATASE TYPE 5"/>
    <property type="match status" value="1"/>
</dbReference>
<dbReference type="AlphaFoldDB" id="A0AAV2Z9N1"/>